<dbReference type="GeneID" id="106745027"/>
<dbReference type="InterPro" id="IPR009057">
    <property type="entry name" value="Homeodomain-like_sf"/>
</dbReference>
<dbReference type="GO" id="GO:0005634">
    <property type="term" value="C:nucleus"/>
    <property type="evidence" value="ECO:0007669"/>
    <property type="project" value="UniProtKB-SubCell"/>
</dbReference>
<evidence type="ECO:0000313" key="5">
    <source>
        <dbReference type="RefSeq" id="XP_014475735.1"/>
    </source>
</evidence>
<dbReference type="KEGG" id="dqu:106745027"/>
<reference evidence="5" key="1">
    <citation type="submission" date="2025-08" db="UniProtKB">
        <authorList>
            <consortium name="RefSeq"/>
        </authorList>
    </citation>
    <scope>IDENTIFICATION</scope>
</reference>
<organism evidence="4 5">
    <name type="scientific">Dinoponera quadriceps</name>
    <name type="common">South American ant</name>
    <dbReference type="NCBI Taxonomy" id="609295"/>
    <lineage>
        <taxon>Eukaryota</taxon>
        <taxon>Metazoa</taxon>
        <taxon>Ecdysozoa</taxon>
        <taxon>Arthropoda</taxon>
        <taxon>Hexapoda</taxon>
        <taxon>Insecta</taxon>
        <taxon>Pterygota</taxon>
        <taxon>Neoptera</taxon>
        <taxon>Endopterygota</taxon>
        <taxon>Hymenoptera</taxon>
        <taxon>Apocrita</taxon>
        <taxon>Aculeata</taxon>
        <taxon>Formicoidea</taxon>
        <taxon>Formicidae</taxon>
        <taxon>Ponerinae</taxon>
        <taxon>Ponerini</taxon>
        <taxon>Dinoponera</taxon>
    </lineage>
</organism>
<keyword evidence="3" id="KW-0539">Nucleus</keyword>
<dbReference type="GO" id="GO:0000978">
    <property type="term" value="F:RNA polymerase II cis-regulatory region sequence-specific DNA binding"/>
    <property type="evidence" value="ECO:0007669"/>
    <property type="project" value="TreeGrafter"/>
</dbReference>
<dbReference type="OrthoDB" id="5812619at2759"/>
<dbReference type="RefSeq" id="XP_014475735.1">
    <property type="nucleotide sequence ID" value="XM_014620249.1"/>
</dbReference>
<keyword evidence="2" id="KW-0238">DNA-binding</keyword>
<dbReference type="InterPro" id="IPR051651">
    <property type="entry name" value="DMTF1_DNA-bind_reg"/>
</dbReference>
<dbReference type="Gene3D" id="1.10.10.60">
    <property type="entry name" value="Homeodomain-like"/>
    <property type="match status" value="1"/>
</dbReference>
<keyword evidence="4" id="KW-1185">Reference proteome</keyword>
<dbReference type="PANTHER" id="PTHR46380">
    <property type="entry name" value="CYCLIN-D-BINDING MYB-LIKE TRANSCRIPTION FACTOR 1"/>
    <property type="match status" value="1"/>
</dbReference>
<gene>
    <name evidence="5" type="primary">LOC106745027</name>
</gene>
<proteinExistence type="predicted"/>
<accession>A0A6P3XBQ6</accession>
<comment type="subcellular location">
    <subcellularLocation>
        <location evidence="1">Nucleus</location>
    </subcellularLocation>
</comment>
<evidence type="ECO:0000256" key="1">
    <source>
        <dbReference type="ARBA" id="ARBA00004123"/>
    </source>
</evidence>
<dbReference type="Proteomes" id="UP000515204">
    <property type="component" value="Unplaced"/>
</dbReference>
<sequence>MSTSRCIESPKSHLHMTPFKKRIRQIENKHTDKIGNSNMTENIMTDEGVTNYMQEIHIKFSPTKENKIDEKTLKVETVSNTPTKKNICGGKEIKENDNVQNNLRSQNVSPMTVKNIHSISKANDSLHNCDSSNCDNKIDDNSADDKNIFSLCLKEMQDLLKTPPCKKTEPLLQSDNIVSSDRNLEKRKNDDDYKQFCDTLKSELYNSENCNDFGAVDLLYNDLLNTRVNIEDSKVSSDILLSSIADMNTLQYIDEGLADFNKDPLTDPLFINDHEEKDVDSIFDTDLDCKPVALRRSSRIHKSPIGDYNVDDIKKHKLNIEEKHILKELENIEEEELPLNTIQQLASLNIELVHKVPPQHKIETRAGTHTTTNEKILFQKYGPLRKGPFTYTEDKTIAQNWDMFCKLHNWDSKNLEPFLNWRYDGKYYIHNLKERQKFVQFLANGLPWRTLFSVYSRFRILYRNKITNTRYTSKEDQKILTYIQSKHLDQRDTKYMELAKLLGRTSRSISKRYKYLKRVLNEPVKKLKVKWTVPLIRKFIKTLLNVTLSENIEELKHVTLPMPVWQKMEEKLHIDENVLKTFWQHQLHLQLFSTNSIYLNDIKIQLIEYIYKKGISSTREIIWPNVAQYFDGATAVFLCKIFFYLVQECDMNDTENFADIVEYLYHKKIPEIKDAPTDKFLPRIVYKNGKIDVLNSEDDATDTNTADCEADCDTDDV</sequence>
<protein>
    <submittedName>
        <fullName evidence="5">Uncharacterized protein LOC106745027</fullName>
    </submittedName>
</protein>
<dbReference type="PANTHER" id="PTHR46380:SF2">
    <property type="entry name" value="CYCLIN-D-BINDING MYB-LIKE TRANSCRIPTION FACTOR 1"/>
    <property type="match status" value="1"/>
</dbReference>
<dbReference type="GO" id="GO:0000981">
    <property type="term" value="F:DNA-binding transcription factor activity, RNA polymerase II-specific"/>
    <property type="evidence" value="ECO:0007669"/>
    <property type="project" value="TreeGrafter"/>
</dbReference>
<evidence type="ECO:0000256" key="2">
    <source>
        <dbReference type="ARBA" id="ARBA00023125"/>
    </source>
</evidence>
<dbReference type="SUPFAM" id="SSF46689">
    <property type="entry name" value="Homeodomain-like"/>
    <property type="match status" value="1"/>
</dbReference>
<evidence type="ECO:0000256" key="3">
    <source>
        <dbReference type="ARBA" id="ARBA00023242"/>
    </source>
</evidence>
<dbReference type="AlphaFoldDB" id="A0A6P3XBQ6"/>
<name>A0A6P3XBQ6_DINQU</name>
<evidence type="ECO:0000313" key="4">
    <source>
        <dbReference type="Proteomes" id="UP000515204"/>
    </source>
</evidence>